<dbReference type="AlphaFoldDB" id="A0AAU7B2M7"/>
<name>A0AAU7B2M7_9ACTN</name>
<dbReference type="EMBL" id="CP114014">
    <property type="protein sequence ID" value="XAY08276.1"/>
    <property type="molecule type" value="Genomic_DNA"/>
</dbReference>
<dbReference type="Pfam" id="PF02310">
    <property type="entry name" value="B12-binding"/>
    <property type="match status" value="1"/>
</dbReference>
<evidence type="ECO:0000259" key="1">
    <source>
        <dbReference type="PROSITE" id="PS51332"/>
    </source>
</evidence>
<accession>A0AAU7B2M7</accession>
<gene>
    <name evidence="2" type="ORF">DSM112329_05174</name>
</gene>
<reference evidence="2" key="1">
    <citation type="submission" date="2022-12" db="EMBL/GenBank/DDBJ databases">
        <title>Paraconexibacter alkalitolerans sp. nov. and Baekduia alba sp. nov., isolated from soil and emended description of the genera Paraconexibacter (Chun et al., 2020) and Baekduia (An et al., 2020).</title>
        <authorList>
            <person name="Vieira S."/>
            <person name="Huber K.J."/>
            <person name="Geppert A."/>
            <person name="Wolf J."/>
            <person name="Neumann-Schaal M."/>
            <person name="Muesken M."/>
            <person name="Overmann J."/>
        </authorList>
    </citation>
    <scope>NUCLEOTIDE SEQUENCE</scope>
    <source>
        <strain evidence="2">AEG42_29</strain>
    </source>
</reference>
<evidence type="ECO:0000313" key="2">
    <source>
        <dbReference type="EMBL" id="XAY08276.1"/>
    </source>
</evidence>
<proteinExistence type="predicted"/>
<protein>
    <recommendedName>
        <fullName evidence="1">B12-binding domain-containing protein</fullName>
    </recommendedName>
</protein>
<dbReference type="GO" id="GO:0031419">
    <property type="term" value="F:cobalamin binding"/>
    <property type="evidence" value="ECO:0007669"/>
    <property type="project" value="InterPro"/>
</dbReference>
<organism evidence="2">
    <name type="scientific">Paraconexibacter sp. AEG42_29</name>
    <dbReference type="NCBI Taxonomy" id="2997339"/>
    <lineage>
        <taxon>Bacteria</taxon>
        <taxon>Bacillati</taxon>
        <taxon>Actinomycetota</taxon>
        <taxon>Thermoleophilia</taxon>
        <taxon>Solirubrobacterales</taxon>
        <taxon>Paraconexibacteraceae</taxon>
        <taxon>Paraconexibacter</taxon>
    </lineage>
</organism>
<dbReference type="RefSeq" id="WP_354699457.1">
    <property type="nucleotide sequence ID" value="NZ_CP114014.1"/>
</dbReference>
<dbReference type="InterPro" id="IPR036724">
    <property type="entry name" value="Cobalamin-bd_sf"/>
</dbReference>
<dbReference type="KEGG" id="parq:DSM112329_05174"/>
<feature type="domain" description="B12-binding" evidence="1">
    <location>
        <begin position="95"/>
        <end position="220"/>
    </location>
</feature>
<sequence>MTQAPATLHEDAERFAQLLERRDRRACIAAAVGLIDDGLSVADFVLGVLAPALARLSDGMWHRGEWTAAYQQSAVEIADTLLAVTAARAQPGTADGRLVVCVAERDSQNLPARMLCELLRAEGFTVAFLGTPTMTAGVARMLGQMPADALVLSCSVPVNLPATVPLIEAAHDAGVPVLAAGRGFGEDDVRATCLGADCLTPRIDAVRSAVERLRQTPAPLAASTAERVQAQEILAIRAPLTEQLAEQVEYRSGHLLARGPRSRNALRDDLDAVLGWLAAAVLCDERILVEHVEGLAARGRHRRQDPRIVTTMLRTVEDRLAFDVPAAAAPLAAAQGVMRLAG</sequence>
<dbReference type="Gene3D" id="3.40.50.280">
    <property type="entry name" value="Cobalamin-binding domain"/>
    <property type="match status" value="1"/>
</dbReference>
<dbReference type="InterPro" id="IPR006158">
    <property type="entry name" value="Cobalamin-bd"/>
</dbReference>
<dbReference type="PROSITE" id="PS51332">
    <property type="entry name" value="B12_BINDING"/>
    <property type="match status" value="1"/>
</dbReference>
<dbReference type="SUPFAM" id="SSF52242">
    <property type="entry name" value="Cobalamin (vitamin B12)-binding domain"/>
    <property type="match status" value="1"/>
</dbReference>
<dbReference type="GO" id="GO:0046872">
    <property type="term" value="F:metal ion binding"/>
    <property type="evidence" value="ECO:0007669"/>
    <property type="project" value="InterPro"/>
</dbReference>